<dbReference type="Proteomes" id="UP000077266">
    <property type="component" value="Unassembled WGS sequence"/>
</dbReference>
<dbReference type="InParanoid" id="A0A165LXY0"/>
<sequence>MRAIQSSTTFDGRSEQRAARSHTERVAKQKIWSTPLTTVRSDGWQVQRPSVVRATTAARESAK</sequence>
<feature type="compositionally biased region" description="Polar residues" evidence="1">
    <location>
        <begin position="1"/>
        <end position="11"/>
    </location>
</feature>
<dbReference type="AlphaFoldDB" id="A0A165LXY0"/>
<evidence type="ECO:0000313" key="2">
    <source>
        <dbReference type="EMBL" id="KZV98484.1"/>
    </source>
</evidence>
<proteinExistence type="predicted"/>
<evidence type="ECO:0000313" key="3">
    <source>
        <dbReference type="Proteomes" id="UP000077266"/>
    </source>
</evidence>
<protein>
    <submittedName>
        <fullName evidence="2">Uncharacterized protein</fullName>
    </submittedName>
</protein>
<accession>A0A165LXY0</accession>
<dbReference type="EMBL" id="KV425918">
    <property type="protein sequence ID" value="KZV98484.1"/>
    <property type="molecule type" value="Genomic_DNA"/>
</dbReference>
<name>A0A165LXY0_EXIGL</name>
<reference evidence="2 3" key="1">
    <citation type="journal article" date="2016" name="Mol. Biol. Evol.">
        <title>Comparative Genomics of Early-Diverging Mushroom-Forming Fungi Provides Insights into the Origins of Lignocellulose Decay Capabilities.</title>
        <authorList>
            <person name="Nagy L.G."/>
            <person name="Riley R."/>
            <person name="Tritt A."/>
            <person name="Adam C."/>
            <person name="Daum C."/>
            <person name="Floudas D."/>
            <person name="Sun H."/>
            <person name="Yadav J.S."/>
            <person name="Pangilinan J."/>
            <person name="Larsson K.H."/>
            <person name="Matsuura K."/>
            <person name="Barry K."/>
            <person name="Labutti K."/>
            <person name="Kuo R."/>
            <person name="Ohm R.A."/>
            <person name="Bhattacharya S.S."/>
            <person name="Shirouzu T."/>
            <person name="Yoshinaga Y."/>
            <person name="Martin F.M."/>
            <person name="Grigoriev I.V."/>
            <person name="Hibbett D.S."/>
        </authorList>
    </citation>
    <scope>NUCLEOTIDE SEQUENCE [LARGE SCALE GENOMIC DNA]</scope>
    <source>
        <strain evidence="2 3">HHB12029</strain>
    </source>
</reference>
<evidence type="ECO:0000256" key="1">
    <source>
        <dbReference type="SAM" id="MobiDB-lite"/>
    </source>
</evidence>
<feature type="region of interest" description="Disordered" evidence="1">
    <location>
        <begin position="1"/>
        <end position="29"/>
    </location>
</feature>
<feature type="compositionally biased region" description="Basic and acidic residues" evidence="1">
    <location>
        <begin position="12"/>
        <end position="27"/>
    </location>
</feature>
<keyword evidence="3" id="KW-1185">Reference proteome</keyword>
<gene>
    <name evidence="2" type="ORF">EXIGLDRAFT_727860</name>
</gene>
<organism evidence="2 3">
    <name type="scientific">Exidia glandulosa HHB12029</name>
    <dbReference type="NCBI Taxonomy" id="1314781"/>
    <lineage>
        <taxon>Eukaryota</taxon>
        <taxon>Fungi</taxon>
        <taxon>Dikarya</taxon>
        <taxon>Basidiomycota</taxon>
        <taxon>Agaricomycotina</taxon>
        <taxon>Agaricomycetes</taxon>
        <taxon>Auriculariales</taxon>
        <taxon>Exidiaceae</taxon>
        <taxon>Exidia</taxon>
    </lineage>
</organism>